<feature type="transmembrane region" description="Helical" evidence="5">
    <location>
        <begin position="374"/>
        <end position="392"/>
    </location>
</feature>
<dbReference type="EMBL" id="HBEG01021166">
    <property type="protein sequence ID" value="CAD8357410.1"/>
    <property type="molecule type" value="Transcribed_RNA"/>
</dbReference>
<dbReference type="GO" id="GO:0005254">
    <property type="term" value="F:chloride channel activity"/>
    <property type="evidence" value="ECO:0007669"/>
    <property type="project" value="TreeGrafter"/>
</dbReference>
<feature type="domain" description="Anoctamin transmembrane" evidence="6">
    <location>
        <begin position="318"/>
        <end position="771"/>
    </location>
</feature>
<feature type="transmembrane region" description="Helical" evidence="5">
    <location>
        <begin position="333"/>
        <end position="354"/>
    </location>
</feature>
<feature type="transmembrane region" description="Helical" evidence="5">
    <location>
        <begin position="460"/>
        <end position="483"/>
    </location>
</feature>
<evidence type="ECO:0000259" key="6">
    <source>
        <dbReference type="Pfam" id="PF04547"/>
    </source>
</evidence>
<dbReference type="Pfam" id="PF04547">
    <property type="entry name" value="Anoctamin"/>
    <property type="match status" value="1"/>
</dbReference>
<dbReference type="GO" id="GO:0016020">
    <property type="term" value="C:membrane"/>
    <property type="evidence" value="ECO:0007669"/>
    <property type="project" value="UniProtKB-SubCell"/>
</dbReference>
<evidence type="ECO:0000256" key="5">
    <source>
        <dbReference type="SAM" id="Phobius"/>
    </source>
</evidence>
<keyword evidence="4 5" id="KW-0472">Membrane</keyword>
<dbReference type="AlphaFoldDB" id="A0A7S0AAK7"/>
<dbReference type="InterPro" id="IPR007632">
    <property type="entry name" value="Anoctamin"/>
</dbReference>
<feature type="transmembrane region" description="Helical" evidence="5">
    <location>
        <begin position="693"/>
        <end position="713"/>
    </location>
</feature>
<evidence type="ECO:0000256" key="3">
    <source>
        <dbReference type="ARBA" id="ARBA00022989"/>
    </source>
</evidence>
<evidence type="ECO:0000313" key="7">
    <source>
        <dbReference type="EMBL" id="CAD8357410.1"/>
    </source>
</evidence>
<gene>
    <name evidence="7" type="ORF">PBAH0796_LOCUS12777</name>
</gene>
<keyword evidence="2 5" id="KW-0812">Transmembrane</keyword>
<proteinExistence type="predicted"/>
<feature type="transmembrane region" description="Helical" evidence="5">
    <location>
        <begin position="550"/>
        <end position="567"/>
    </location>
</feature>
<sequence>MPHFPPVPWPSWIHSPEPESLKNLPGGLVTAGTLAIVFVGVLWKICRAIAACCRRKKSIVVHEQASVDAGGARALRGCVGPKVVLVLEQEEEYKAPLEHCTPLLNPRSPLRAALVRWLQNSEHVICVPMTFPDGSELHNHEVWVVGITEGELNRACESYACQKKVDGKFLAKLFDTDERQASMETVTFHSNQVTWFGKRVTEVEKRRLEDRLRDPTGRFNIWLPYTSELYRKQLFEAPKEGRNFFSPNETVETILNVLFHATDSSGTPIFLGANEVGEIKAVFPLVDQEKDKQEFKEVLRQWRALCWCRLPPVEDLARLFGPAVAIYFSYMQLYTMALTVPAAAVILSLVYHILTRSRDELLQWGAVFSEGWSQATFALVLSTWSTLFFLLWRQRIISEMHRLGRDVHGTNAHGIYLHGLGGTHMFFKKRGFKLKKRSGIYINYLFSPTTIQAKKLLRGIITTFSMFLCLGISVLIIAGLCWISDKSSKVNYSTEEKVNTLLQNLVSVASYLVISFPLQGVYDKFTAFITDSEGRQEYQEYVMQLTRRRAFFQLVNYLGWFLYLGLFSKDMFALRSQLLVCFILKPSGLMGNFFECLSTLSFRPKDYKQDQLHEMIEQEWIKSPPSLFDEYLEVTIVFAAALCFAPVFPEGLIIAWFHTLFEYIADKAKLYTHLRIQIPSQNELNAISAWVDIWQGISWVAIFVSTWLVYVFLTTQNLAEQTDTWDPNPTMHWNFVGEFLTGLDPKYQTIFTVVLLEHFIIICKAYINVTAFGESRDVYRHREVVHEVLFENNHIVNENVRRRL</sequence>
<evidence type="ECO:0000256" key="4">
    <source>
        <dbReference type="ARBA" id="ARBA00023136"/>
    </source>
</evidence>
<dbReference type="InterPro" id="IPR049452">
    <property type="entry name" value="Anoctamin_TM"/>
</dbReference>
<feature type="transmembrane region" description="Helical" evidence="5">
    <location>
        <begin position="631"/>
        <end position="657"/>
    </location>
</feature>
<comment type="subcellular location">
    <subcellularLocation>
        <location evidence="1">Membrane</location>
        <topology evidence="1">Multi-pass membrane protein</topology>
    </subcellularLocation>
</comment>
<name>A0A7S0AAK7_9DINO</name>
<reference evidence="7" key="1">
    <citation type="submission" date="2021-01" db="EMBL/GenBank/DDBJ databases">
        <authorList>
            <person name="Corre E."/>
            <person name="Pelletier E."/>
            <person name="Niang G."/>
            <person name="Scheremetjew M."/>
            <person name="Finn R."/>
            <person name="Kale V."/>
            <person name="Holt S."/>
            <person name="Cochrane G."/>
            <person name="Meng A."/>
            <person name="Brown T."/>
            <person name="Cohen L."/>
        </authorList>
    </citation>
    <scope>NUCLEOTIDE SEQUENCE</scope>
    <source>
        <strain evidence="7">Pbaha01</strain>
    </source>
</reference>
<feature type="transmembrane region" description="Helical" evidence="5">
    <location>
        <begin position="24"/>
        <end position="46"/>
    </location>
</feature>
<feature type="transmembrane region" description="Helical" evidence="5">
    <location>
        <begin position="504"/>
        <end position="522"/>
    </location>
</feature>
<protein>
    <recommendedName>
        <fullName evidence="6">Anoctamin transmembrane domain-containing protein</fullName>
    </recommendedName>
</protein>
<accession>A0A7S0AAK7</accession>
<organism evidence="7">
    <name type="scientific">Pyrodinium bahamense</name>
    <dbReference type="NCBI Taxonomy" id="73915"/>
    <lineage>
        <taxon>Eukaryota</taxon>
        <taxon>Sar</taxon>
        <taxon>Alveolata</taxon>
        <taxon>Dinophyceae</taxon>
        <taxon>Gonyaulacales</taxon>
        <taxon>Pyrocystaceae</taxon>
        <taxon>Pyrodinium</taxon>
    </lineage>
</organism>
<dbReference type="PANTHER" id="PTHR12308">
    <property type="entry name" value="ANOCTAMIN"/>
    <property type="match status" value="1"/>
</dbReference>
<evidence type="ECO:0000256" key="1">
    <source>
        <dbReference type="ARBA" id="ARBA00004141"/>
    </source>
</evidence>
<keyword evidence="3 5" id="KW-1133">Transmembrane helix</keyword>
<dbReference type="PANTHER" id="PTHR12308:SF73">
    <property type="entry name" value="ANOCTAMIN"/>
    <property type="match status" value="1"/>
</dbReference>
<evidence type="ECO:0000256" key="2">
    <source>
        <dbReference type="ARBA" id="ARBA00022692"/>
    </source>
</evidence>